<dbReference type="PROSITE" id="PS51257">
    <property type="entry name" value="PROKAR_LIPOPROTEIN"/>
    <property type="match status" value="1"/>
</dbReference>
<proteinExistence type="predicted"/>
<name>A0A3E5GBZ2_9BACE</name>
<dbReference type="RefSeq" id="WP_055269480.1">
    <property type="nucleotide sequence ID" value="NZ_CABMFH010000011.1"/>
</dbReference>
<dbReference type="AlphaFoldDB" id="A0A3E5GBZ2"/>
<accession>A0A174LJE1</accession>
<dbReference type="InterPro" id="IPR013783">
    <property type="entry name" value="Ig-like_fold"/>
</dbReference>
<sequence length="351" mass="37585">MNKILYTLLAILCIGVSACSDDDAVEVASLNIVQSTVDFSAAGGEGFITLENGNDNLEVLSNMEWCSIKSVTSDKITFNVALNNDLVTRAAAITVKLGGEMKRVSITQSGVIAKYASDTFYRYSENVAFSRTINFTSTLPVSVSINSDAQDWLSYTNAEGGYVFTGTANDTGSARLGKATISSGSTSVDYYFYQYGIDDLLGQYAGAIQVYSDVFGLDGALPLEDNTLITSSVTGDGTYLIQLPMLNLLGAVLKMTATYRNGAFVITTPQQQAYQISAGYGSIIAKSDDGLYLQASILIAPTLLSNGRIGLVYGSDVYPILGLFKNRVPTANNYTGYSIDFPVLLMQKVVQ</sequence>
<gene>
    <name evidence="3" type="ORF">ERS852461_02152</name>
    <name evidence="4" type="ORF">NXY30_05175</name>
</gene>
<dbReference type="Proteomes" id="UP000095606">
    <property type="component" value="Unassembled WGS sequence"/>
</dbReference>
<dbReference type="InterPro" id="IPR024361">
    <property type="entry name" value="BACON"/>
</dbReference>
<dbReference type="GeneID" id="69588043"/>
<dbReference type="EMBL" id="CP103141">
    <property type="protein sequence ID" value="UVQ75795.1"/>
    <property type="molecule type" value="Genomic_DNA"/>
</dbReference>
<dbReference type="Proteomes" id="UP001060104">
    <property type="component" value="Chromosome"/>
</dbReference>
<keyword evidence="1" id="KW-0732">Signal</keyword>
<reference evidence="3 5" key="1">
    <citation type="submission" date="2015-09" db="EMBL/GenBank/DDBJ databases">
        <authorList>
            <consortium name="Pathogen Informatics"/>
        </authorList>
    </citation>
    <scope>NUCLEOTIDE SEQUENCE [LARGE SCALE GENOMIC DNA]</scope>
    <source>
        <strain evidence="3 5">2789STDY5834846</strain>
    </source>
</reference>
<dbReference type="CDD" id="cd14948">
    <property type="entry name" value="BACON"/>
    <property type="match status" value="1"/>
</dbReference>
<evidence type="ECO:0000313" key="5">
    <source>
        <dbReference type="Proteomes" id="UP000095606"/>
    </source>
</evidence>
<feature type="domain" description="BACON" evidence="2">
    <location>
        <begin position="62"/>
        <end position="109"/>
    </location>
</feature>
<feature type="signal peptide" evidence="1">
    <location>
        <begin position="1"/>
        <end position="20"/>
    </location>
</feature>
<evidence type="ECO:0000259" key="2">
    <source>
        <dbReference type="Pfam" id="PF13004"/>
    </source>
</evidence>
<dbReference type="EMBL" id="CZAE01000009">
    <property type="protein sequence ID" value="CUP24233.1"/>
    <property type="molecule type" value="Genomic_DNA"/>
</dbReference>
<evidence type="ECO:0000313" key="3">
    <source>
        <dbReference type="EMBL" id="CUP24233.1"/>
    </source>
</evidence>
<evidence type="ECO:0000313" key="4">
    <source>
        <dbReference type="EMBL" id="UVQ75795.1"/>
    </source>
</evidence>
<accession>A0A3E5GBZ2</accession>
<evidence type="ECO:0000313" key="6">
    <source>
        <dbReference type="Proteomes" id="UP001060104"/>
    </source>
</evidence>
<feature type="chain" id="PRO_5044593196" evidence="1">
    <location>
        <begin position="21"/>
        <end position="351"/>
    </location>
</feature>
<dbReference type="Gene3D" id="2.60.40.10">
    <property type="entry name" value="Immunoglobulins"/>
    <property type="match status" value="1"/>
</dbReference>
<keyword evidence="6" id="KW-1185">Reference proteome</keyword>
<organism evidence="3 5">
    <name type="scientific">Bacteroides faecis</name>
    <dbReference type="NCBI Taxonomy" id="674529"/>
    <lineage>
        <taxon>Bacteria</taxon>
        <taxon>Pseudomonadati</taxon>
        <taxon>Bacteroidota</taxon>
        <taxon>Bacteroidia</taxon>
        <taxon>Bacteroidales</taxon>
        <taxon>Bacteroidaceae</taxon>
        <taxon>Bacteroides</taxon>
    </lineage>
</organism>
<evidence type="ECO:0000256" key="1">
    <source>
        <dbReference type="SAM" id="SignalP"/>
    </source>
</evidence>
<dbReference type="Pfam" id="PF13004">
    <property type="entry name" value="BACON"/>
    <property type="match status" value="1"/>
</dbReference>
<reference evidence="4" key="2">
    <citation type="submission" date="2022-08" db="EMBL/GenBank/DDBJ databases">
        <title>Genome Sequencing of Bacteroides fragilis Group Isolates with Nanopore Technology.</title>
        <authorList>
            <person name="Tisza M.J."/>
            <person name="Smith D."/>
            <person name="Dekker J.P."/>
        </authorList>
    </citation>
    <scope>NUCLEOTIDE SEQUENCE</scope>
    <source>
        <strain evidence="4">BFG-527</strain>
    </source>
</reference>
<protein>
    <submittedName>
        <fullName evidence="4">BACON domain-containing protein</fullName>
    </submittedName>
    <submittedName>
        <fullName evidence="3">Bacteroidetes-Associated Carbohydrate-binding Often N-terminal</fullName>
    </submittedName>
</protein>